<protein>
    <submittedName>
        <fullName evidence="2">Uncharacterized protein</fullName>
    </submittedName>
</protein>
<reference evidence="2 3" key="1">
    <citation type="submission" date="2017-07" db="EMBL/GenBank/DDBJ databases">
        <title>Draft whole genome sequences of clinical Proprionibacteriaceae strains.</title>
        <authorList>
            <person name="Bernier A.-M."/>
            <person name="Bernard K."/>
            <person name="Domingo M.-C."/>
        </authorList>
    </citation>
    <scope>NUCLEOTIDE SEQUENCE [LARGE SCALE GENOMIC DNA]</scope>
    <source>
        <strain evidence="2 3">NML 130396</strain>
    </source>
</reference>
<feature type="transmembrane region" description="Helical" evidence="1">
    <location>
        <begin position="71"/>
        <end position="93"/>
    </location>
</feature>
<proteinExistence type="predicted"/>
<name>A0A255GN58_9ACTN</name>
<dbReference type="Proteomes" id="UP000216311">
    <property type="component" value="Unassembled WGS sequence"/>
</dbReference>
<dbReference type="EMBL" id="NMVQ01000046">
    <property type="protein sequence ID" value="OYO17260.1"/>
    <property type="molecule type" value="Genomic_DNA"/>
</dbReference>
<keyword evidence="1" id="KW-0472">Membrane</keyword>
<feature type="transmembrane region" description="Helical" evidence="1">
    <location>
        <begin position="7"/>
        <end position="28"/>
    </location>
</feature>
<dbReference type="OrthoDB" id="2717873at2"/>
<comment type="caution">
    <text evidence="2">The sequence shown here is derived from an EMBL/GenBank/DDBJ whole genome shotgun (WGS) entry which is preliminary data.</text>
</comment>
<feature type="transmembrane region" description="Helical" evidence="1">
    <location>
        <begin position="113"/>
        <end position="140"/>
    </location>
</feature>
<evidence type="ECO:0000313" key="2">
    <source>
        <dbReference type="EMBL" id="OYO17260.1"/>
    </source>
</evidence>
<keyword evidence="1" id="KW-1133">Transmembrane helix</keyword>
<sequence length="157" mass="16680">MARVSFACAIPSAIWRLLMLGGLLPGTADLRAMYAETPGYVIGLSVVQLSAGFLTTGLVSRWGRQLGPLRINPWFPVIAGTIGGAIVTWLFSIDLPLALLRGVRPDSGLLHGSALALMVACYAPIFVWGPLVLTSVAGFARHRLRPLRNAATTTLVS</sequence>
<dbReference type="AlphaFoldDB" id="A0A255GN58"/>
<keyword evidence="3" id="KW-1185">Reference proteome</keyword>
<feature type="transmembrane region" description="Helical" evidence="1">
    <location>
        <begin position="40"/>
        <end position="59"/>
    </location>
</feature>
<keyword evidence="1" id="KW-0812">Transmembrane</keyword>
<accession>A0A255GN58</accession>
<evidence type="ECO:0000256" key="1">
    <source>
        <dbReference type="SAM" id="Phobius"/>
    </source>
</evidence>
<evidence type="ECO:0000313" key="3">
    <source>
        <dbReference type="Proteomes" id="UP000216311"/>
    </source>
</evidence>
<organism evidence="2 3">
    <name type="scientific">Enemella dayhoffiae</name>
    <dbReference type="NCBI Taxonomy" id="2016507"/>
    <lineage>
        <taxon>Bacteria</taxon>
        <taxon>Bacillati</taxon>
        <taxon>Actinomycetota</taxon>
        <taxon>Actinomycetes</taxon>
        <taxon>Propionibacteriales</taxon>
        <taxon>Propionibacteriaceae</taxon>
        <taxon>Enemella</taxon>
    </lineage>
</organism>
<gene>
    <name evidence="2" type="ORF">CGZ93_16990</name>
</gene>